<dbReference type="EMBL" id="JBHSTE010000004">
    <property type="protein sequence ID" value="MFC6333812.1"/>
    <property type="molecule type" value="Genomic_DNA"/>
</dbReference>
<protein>
    <submittedName>
        <fullName evidence="2">CHRD domain-containing protein</fullName>
    </submittedName>
</protein>
<evidence type="ECO:0000259" key="1">
    <source>
        <dbReference type="PROSITE" id="PS50933"/>
    </source>
</evidence>
<name>A0ABW1V7R2_9BACL</name>
<sequence length="148" mass="16595">MSKWLFKAKLRGSHEVPSVETDARGLALLKFKRHNNHLKLAYLVKIRDIESLRKIDLHLGRRGQVGPVVATLYGPTTPGISVSRGKVFGVLRSSDLVGPLRGHSLIKLLKLILKGKIYVNVHTTEHPRGEIRGQVHKKHRHHCGCNEA</sequence>
<dbReference type="InterPro" id="IPR010895">
    <property type="entry name" value="CHRD"/>
</dbReference>
<accession>A0ABW1V7R2</accession>
<dbReference type="PROSITE" id="PS50933">
    <property type="entry name" value="CHRD"/>
    <property type="match status" value="1"/>
</dbReference>
<gene>
    <name evidence="2" type="ORF">ACFP56_14380</name>
</gene>
<reference evidence="3" key="1">
    <citation type="journal article" date="2019" name="Int. J. Syst. Evol. Microbiol.">
        <title>The Global Catalogue of Microorganisms (GCM) 10K type strain sequencing project: providing services to taxonomists for standard genome sequencing and annotation.</title>
        <authorList>
            <consortium name="The Broad Institute Genomics Platform"/>
            <consortium name="The Broad Institute Genome Sequencing Center for Infectious Disease"/>
            <person name="Wu L."/>
            <person name="Ma J."/>
        </authorList>
    </citation>
    <scope>NUCLEOTIDE SEQUENCE [LARGE SCALE GENOMIC DNA]</scope>
    <source>
        <strain evidence="3">PCU 280</strain>
    </source>
</reference>
<evidence type="ECO:0000313" key="3">
    <source>
        <dbReference type="Proteomes" id="UP001596233"/>
    </source>
</evidence>
<dbReference type="SMART" id="SM00754">
    <property type="entry name" value="CHRD"/>
    <property type="match status" value="1"/>
</dbReference>
<keyword evidence="3" id="KW-1185">Reference proteome</keyword>
<feature type="domain" description="CHRD" evidence="1">
    <location>
        <begin position="2"/>
        <end position="140"/>
    </location>
</feature>
<dbReference type="Proteomes" id="UP001596233">
    <property type="component" value="Unassembled WGS sequence"/>
</dbReference>
<organism evidence="2 3">
    <name type="scientific">Paenibacillus septentrionalis</name>
    <dbReference type="NCBI Taxonomy" id="429342"/>
    <lineage>
        <taxon>Bacteria</taxon>
        <taxon>Bacillati</taxon>
        <taxon>Bacillota</taxon>
        <taxon>Bacilli</taxon>
        <taxon>Bacillales</taxon>
        <taxon>Paenibacillaceae</taxon>
        <taxon>Paenibacillus</taxon>
    </lineage>
</organism>
<dbReference type="Pfam" id="PF07452">
    <property type="entry name" value="CHRD"/>
    <property type="match status" value="1"/>
</dbReference>
<proteinExistence type="predicted"/>
<comment type="caution">
    <text evidence="2">The sequence shown here is derived from an EMBL/GenBank/DDBJ whole genome shotgun (WGS) entry which is preliminary data.</text>
</comment>
<dbReference type="RefSeq" id="WP_379235664.1">
    <property type="nucleotide sequence ID" value="NZ_JBHSTE010000004.1"/>
</dbReference>
<evidence type="ECO:0000313" key="2">
    <source>
        <dbReference type="EMBL" id="MFC6333812.1"/>
    </source>
</evidence>